<comment type="caution">
    <text evidence="1">The sequence shown here is derived from an EMBL/GenBank/DDBJ whole genome shotgun (WGS) entry which is preliminary data.</text>
</comment>
<keyword evidence="2" id="KW-1185">Reference proteome</keyword>
<organism evidence="1 2">
    <name type="scientific">Puccinia graminis f. sp. tritici</name>
    <dbReference type="NCBI Taxonomy" id="56615"/>
    <lineage>
        <taxon>Eukaryota</taxon>
        <taxon>Fungi</taxon>
        <taxon>Dikarya</taxon>
        <taxon>Basidiomycota</taxon>
        <taxon>Pucciniomycotina</taxon>
        <taxon>Pucciniomycetes</taxon>
        <taxon>Pucciniales</taxon>
        <taxon>Pucciniaceae</taxon>
        <taxon>Puccinia</taxon>
    </lineage>
</organism>
<gene>
    <name evidence="1" type="ORF">PGT21_007128</name>
</gene>
<evidence type="ECO:0000313" key="2">
    <source>
        <dbReference type="Proteomes" id="UP000324748"/>
    </source>
</evidence>
<evidence type="ECO:0000313" key="1">
    <source>
        <dbReference type="EMBL" id="KAA1090615.1"/>
    </source>
</evidence>
<sequence>MRSSKKLETMNKSNKRWYKRRIEVEKTTSYLLKEFAREGFVYLTGNLKDVSAIGLLGAIRKTKPEQARATPNL</sequence>
<reference evidence="1 2" key="1">
    <citation type="submission" date="2019-05" db="EMBL/GenBank/DDBJ databases">
        <title>Emergence of the Ug99 lineage of the wheat stem rust pathogen through somatic hybridization.</title>
        <authorList>
            <person name="Li F."/>
            <person name="Upadhyaya N.M."/>
            <person name="Sperschneider J."/>
            <person name="Matny O."/>
            <person name="Nguyen-Phuc H."/>
            <person name="Mago R."/>
            <person name="Raley C."/>
            <person name="Miller M.E."/>
            <person name="Silverstein K.A.T."/>
            <person name="Henningsen E."/>
            <person name="Hirsch C.D."/>
            <person name="Visser B."/>
            <person name="Pretorius Z.A."/>
            <person name="Steffenson B.J."/>
            <person name="Schwessinger B."/>
            <person name="Dodds P.N."/>
            <person name="Figueroa M."/>
        </authorList>
    </citation>
    <scope>NUCLEOTIDE SEQUENCE [LARGE SCALE GENOMIC DNA]</scope>
    <source>
        <strain evidence="1">21-0</strain>
    </source>
</reference>
<protein>
    <submittedName>
        <fullName evidence="1">Uncharacterized protein</fullName>
    </submittedName>
</protein>
<dbReference type="AlphaFoldDB" id="A0A5B0NMQ4"/>
<name>A0A5B0NMQ4_PUCGR</name>
<dbReference type="EMBL" id="VSWC01000092">
    <property type="protein sequence ID" value="KAA1090615.1"/>
    <property type="molecule type" value="Genomic_DNA"/>
</dbReference>
<dbReference type="Proteomes" id="UP000324748">
    <property type="component" value="Unassembled WGS sequence"/>
</dbReference>
<proteinExistence type="predicted"/>
<accession>A0A5B0NMQ4</accession>